<evidence type="ECO:0000256" key="1">
    <source>
        <dbReference type="SAM" id="SignalP"/>
    </source>
</evidence>
<evidence type="ECO:0000313" key="2">
    <source>
        <dbReference type="EMBL" id="VTP67485.1"/>
    </source>
</evidence>
<gene>
    <name evidence="2" type="ORF">NCTC13032_03071</name>
</gene>
<dbReference type="Proteomes" id="UP000310719">
    <property type="component" value="Chromosome"/>
</dbReference>
<accession>A0A4U9HUA4</accession>
<feature type="signal peptide" evidence="1">
    <location>
        <begin position="1"/>
        <end position="21"/>
    </location>
</feature>
<evidence type="ECO:0000313" key="3">
    <source>
        <dbReference type="Proteomes" id="UP000310719"/>
    </source>
</evidence>
<protein>
    <submittedName>
        <fullName evidence="2">Proposed F420-0 ABC transporter, periplasmic F420-0 binding protein</fullName>
    </submittedName>
</protein>
<dbReference type="AlphaFoldDB" id="A0A4U9HUA4"/>
<dbReference type="SUPFAM" id="SSF53807">
    <property type="entry name" value="Helical backbone' metal receptor"/>
    <property type="match status" value="1"/>
</dbReference>
<dbReference type="Gene3D" id="3.40.50.1980">
    <property type="entry name" value="Nitrogenase molybdenum iron protein domain"/>
    <property type="match status" value="1"/>
</dbReference>
<organism evidence="2 3">
    <name type="scientific">Leclercia adecarboxylata</name>
    <dbReference type="NCBI Taxonomy" id="83655"/>
    <lineage>
        <taxon>Bacteria</taxon>
        <taxon>Pseudomonadati</taxon>
        <taxon>Pseudomonadota</taxon>
        <taxon>Gammaproteobacteria</taxon>
        <taxon>Enterobacterales</taxon>
        <taxon>Enterobacteriaceae</taxon>
        <taxon>Leclercia</taxon>
    </lineage>
</organism>
<keyword evidence="1" id="KW-0732">Signal</keyword>
<sequence>MLIKKLVLASVLATLANSVIAAQVYPLTVENCGIKETFNRAPQRVVTVGQHETELLLALGLEKKNQCHVGLVWSTTGCGSGTR</sequence>
<proteinExistence type="predicted"/>
<feature type="chain" id="PRO_5020320093" evidence="1">
    <location>
        <begin position="22"/>
        <end position="83"/>
    </location>
</feature>
<dbReference type="EMBL" id="LR590464">
    <property type="protein sequence ID" value="VTP67485.1"/>
    <property type="molecule type" value="Genomic_DNA"/>
</dbReference>
<reference evidence="2 3" key="1">
    <citation type="submission" date="2019-05" db="EMBL/GenBank/DDBJ databases">
        <authorList>
            <consortium name="Pathogen Informatics"/>
        </authorList>
    </citation>
    <scope>NUCLEOTIDE SEQUENCE [LARGE SCALE GENOMIC DNA]</scope>
    <source>
        <strain evidence="2 3">NCTC13032</strain>
    </source>
</reference>
<name>A0A4U9HUA4_9ENTR</name>